<evidence type="ECO:0000313" key="4">
    <source>
        <dbReference type="Proteomes" id="UP001595867"/>
    </source>
</evidence>
<feature type="transmembrane region" description="Helical" evidence="2">
    <location>
        <begin position="200"/>
        <end position="225"/>
    </location>
</feature>
<keyword evidence="2" id="KW-0812">Transmembrane</keyword>
<accession>A0ABV8IUD2</accession>
<feature type="region of interest" description="Disordered" evidence="1">
    <location>
        <begin position="395"/>
        <end position="432"/>
    </location>
</feature>
<protein>
    <submittedName>
        <fullName evidence="3">Prolipoprotein diacylglyceryl transferase family protein</fullName>
        <ecNumber evidence="3">2.4.99.-</ecNumber>
    </submittedName>
</protein>
<keyword evidence="3" id="KW-0328">Glycosyltransferase</keyword>
<feature type="transmembrane region" description="Helical" evidence="2">
    <location>
        <begin position="124"/>
        <end position="143"/>
    </location>
</feature>
<gene>
    <name evidence="3" type="ORF">ACFO0C_13510</name>
</gene>
<evidence type="ECO:0000313" key="3">
    <source>
        <dbReference type="EMBL" id="MFC4065953.1"/>
    </source>
</evidence>
<feature type="transmembrane region" description="Helical" evidence="2">
    <location>
        <begin position="90"/>
        <end position="112"/>
    </location>
</feature>
<organism evidence="3 4">
    <name type="scientific">Actinoplanes subglobosus</name>
    <dbReference type="NCBI Taxonomy" id="1547892"/>
    <lineage>
        <taxon>Bacteria</taxon>
        <taxon>Bacillati</taxon>
        <taxon>Actinomycetota</taxon>
        <taxon>Actinomycetes</taxon>
        <taxon>Micromonosporales</taxon>
        <taxon>Micromonosporaceae</taxon>
        <taxon>Actinoplanes</taxon>
    </lineage>
</organism>
<reference evidence="4" key="1">
    <citation type="journal article" date="2019" name="Int. J. Syst. Evol. Microbiol.">
        <title>The Global Catalogue of Microorganisms (GCM) 10K type strain sequencing project: providing services to taxonomists for standard genome sequencing and annotation.</title>
        <authorList>
            <consortium name="The Broad Institute Genomics Platform"/>
            <consortium name="The Broad Institute Genome Sequencing Center for Infectious Disease"/>
            <person name="Wu L."/>
            <person name="Ma J."/>
        </authorList>
    </citation>
    <scope>NUCLEOTIDE SEQUENCE [LARGE SCALE GENOMIC DNA]</scope>
    <source>
        <strain evidence="4">TBRC 5832</strain>
    </source>
</reference>
<dbReference type="GO" id="GO:0016757">
    <property type="term" value="F:glycosyltransferase activity"/>
    <property type="evidence" value="ECO:0007669"/>
    <property type="project" value="UniProtKB-KW"/>
</dbReference>
<feature type="transmembrane region" description="Helical" evidence="2">
    <location>
        <begin position="286"/>
        <end position="305"/>
    </location>
</feature>
<keyword evidence="3" id="KW-0808">Transferase</keyword>
<comment type="caution">
    <text evidence="3">The sequence shown here is derived from an EMBL/GenBank/DDBJ whole genome shotgun (WGS) entry which is preliminary data.</text>
</comment>
<dbReference type="Proteomes" id="UP001595867">
    <property type="component" value="Unassembled WGS sequence"/>
</dbReference>
<dbReference type="Pfam" id="PF01790">
    <property type="entry name" value="LGT"/>
    <property type="match status" value="1"/>
</dbReference>
<keyword evidence="2" id="KW-1133">Transmembrane helix</keyword>
<name>A0ABV8IUD2_9ACTN</name>
<keyword evidence="4" id="KW-1185">Reference proteome</keyword>
<proteinExistence type="predicted"/>
<dbReference type="EC" id="2.4.99.-" evidence="3"/>
<keyword evidence="2" id="KW-0472">Membrane</keyword>
<feature type="transmembrane region" description="Helical" evidence="2">
    <location>
        <begin position="155"/>
        <end position="188"/>
    </location>
</feature>
<sequence length="432" mass="43503">MSRVCTLSTVAATTVDLATPSLSGPAVTPPSPVPRDAAVTAGGEGTAVEINRLLDRLPRETLGTGPAFRSLGILGFHLALPVALLAGFRAGVPVLDVLAIAAAAGFALLGWGLLRRAVTGRESFVLLESLWVACGAVALLRWAAGAPVLPGLDVFAVGVCAFLTVGRIGCLVSGCCHGAPAGIGIVYPRWAGLPDRLHGVRLFPVALVESAVFAALGVAGFVLVAGPPGTALAWVLASYATVRFGTEALRGDHRPAVGGVTVARMMCGVQVAVAAWIGAAPGVPPPALEAGIVAAAAIAGVTLTLRRRDPLVATAHLDETWLLLRALDPGGSEPVAAGTSAGLRIVASRGADGRHVSFSHPLRPVAGVIRALGLKPLATTGVAVHVVVSPTRLPDRVTAGPNGATGGYHLPRASGPSRNGTAGDYFGDDPGT</sequence>
<dbReference type="EMBL" id="JBHSBL010000013">
    <property type="protein sequence ID" value="MFC4065953.1"/>
    <property type="molecule type" value="Genomic_DNA"/>
</dbReference>
<dbReference type="RefSeq" id="WP_378066937.1">
    <property type="nucleotide sequence ID" value="NZ_JBHSBL010000013.1"/>
</dbReference>
<evidence type="ECO:0000256" key="1">
    <source>
        <dbReference type="SAM" id="MobiDB-lite"/>
    </source>
</evidence>
<dbReference type="InterPro" id="IPR001640">
    <property type="entry name" value="Lgt"/>
</dbReference>
<feature type="transmembrane region" description="Helical" evidence="2">
    <location>
        <begin position="261"/>
        <end position="280"/>
    </location>
</feature>
<evidence type="ECO:0000256" key="2">
    <source>
        <dbReference type="SAM" id="Phobius"/>
    </source>
</evidence>